<dbReference type="InterPro" id="IPR036909">
    <property type="entry name" value="Cyt_c-like_dom_sf"/>
</dbReference>
<evidence type="ECO:0000256" key="3">
    <source>
        <dbReference type="ARBA" id="ARBA00022723"/>
    </source>
</evidence>
<evidence type="ECO:0000256" key="1">
    <source>
        <dbReference type="ARBA" id="ARBA00022448"/>
    </source>
</evidence>
<evidence type="ECO:0000256" key="6">
    <source>
        <dbReference type="PROSITE-ProRule" id="PRU00433"/>
    </source>
</evidence>
<dbReference type="Pfam" id="PF00034">
    <property type="entry name" value="Cytochrom_C"/>
    <property type="match status" value="1"/>
</dbReference>
<evidence type="ECO:0000313" key="9">
    <source>
        <dbReference type="EMBL" id="KIF80071.1"/>
    </source>
</evidence>
<evidence type="ECO:0000259" key="8">
    <source>
        <dbReference type="PROSITE" id="PS51007"/>
    </source>
</evidence>
<sequence length="288" mass="31710">MDTYQPLRTAVATVFALVVLAAIAGGIVVYFGLYNVAATHEHANVLYHLLHTVMRRSVGARADDIPVPNLDSPHRLDNGFVLFREHCVQCHGAPGVSPRAFAFGLRPAPPDLVPPAKDWPPSHLYWVIKYGVKMTAMPAWEYQVSEQELWDLTAFIKRLPTLSPADYRQWNTRLPPTGNTAVANALPSSRIGNVMAGRRAIDEYLCATCHQIPGVVGGDSTVGPPLAGIGTRKYIGGTLSNSPENMLRWLRDPQQVKPDSAMPNLHIREQDARDIAAYLYTLNQTSPQ</sequence>
<dbReference type="EMBL" id="JWJG01000028">
    <property type="protein sequence ID" value="KIF80071.1"/>
    <property type="molecule type" value="Genomic_DNA"/>
</dbReference>
<dbReference type="GO" id="GO:0020037">
    <property type="term" value="F:heme binding"/>
    <property type="evidence" value="ECO:0007669"/>
    <property type="project" value="InterPro"/>
</dbReference>
<gene>
    <name evidence="9" type="ORF">TSA66_03390</name>
</gene>
<keyword evidence="5 6" id="KW-0408">Iron</keyword>
<dbReference type="SUPFAM" id="SSF46626">
    <property type="entry name" value="Cytochrome c"/>
    <property type="match status" value="2"/>
</dbReference>
<evidence type="ECO:0000256" key="4">
    <source>
        <dbReference type="ARBA" id="ARBA00022982"/>
    </source>
</evidence>
<keyword evidence="7" id="KW-0812">Transmembrane</keyword>
<keyword evidence="10" id="KW-1185">Reference proteome</keyword>
<feature type="domain" description="Cytochrome c" evidence="8">
    <location>
        <begin position="74"/>
        <end position="160"/>
    </location>
</feature>
<dbReference type="InterPro" id="IPR051811">
    <property type="entry name" value="Cytochrome_c550/c551-like"/>
</dbReference>
<evidence type="ECO:0000313" key="10">
    <source>
        <dbReference type="Proteomes" id="UP000031572"/>
    </source>
</evidence>
<evidence type="ECO:0000256" key="2">
    <source>
        <dbReference type="ARBA" id="ARBA00022617"/>
    </source>
</evidence>
<keyword evidence="1" id="KW-0813">Transport</keyword>
<reference evidence="9 10" key="1">
    <citation type="submission" date="2014-12" db="EMBL/GenBank/DDBJ databases">
        <title>Denitrispirillum autotrophicum gen. nov., sp. nov., Denitrifying, Facultatively Autotrophic Bacteria Isolated from Rice Paddy Soil.</title>
        <authorList>
            <person name="Ishii S."/>
            <person name="Ashida N."/>
            <person name="Ohno H."/>
            <person name="Otsuka S."/>
            <person name="Yokota A."/>
            <person name="Senoo K."/>
        </authorList>
    </citation>
    <scope>NUCLEOTIDE SEQUENCE [LARGE SCALE GENOMIC DNA]</scope>
    <source>
        <strain evidence="9 10">TSA66</strain>
    </source>
</reference>
<dbReference type="PANTHER" id="PTHR37823:SF1">
    <property type="entry name" value="CYTOCHROME C-553-LIKE"/>
    <property type="match status" value="1"/>
</dbReference>
<keyword evidence="7" id="KW-0472">Membrane</keyword>
<dbReference type="PANTHER" id="PTHR37823">
    <property type="entry name" value="CYTOCHROME C-553-LIKE"/>
    <property type="match status" value="1"/>
</dbReference>
<keyword evidence="7" id="KW-1133">Transmembrane helix</keyword>
<protein>
    <submittedName>
        <fullName evidence="9">Cytochrome C</fullName>
    </submittedName>
</protein>
<dbReference type="InterPro" id="IPR009056">
    <property type="entry name" value="Cyt_c-like_dom"/>
</dbReference>
<dbReference type="Proteomes" id="UP000031572">
    <property type="component" value="Unassembled WGS sequence"/>
</dbReference>
<dbReference type="GO" id="GO:0046872">
    <property type="term" value="F:metal ion binding"/>
    <property type="evidence" value="ECO:0007669"/>
    <property type="project" value="UniProtKB-KW"/>
</dbReference>
<accession>A0A0C2BPT8</accession>
<feature type="domain" description="Cytochrome c" evidence="8">
    <location>
        <begin position="192"/>
        <end position="283"/>
    </location>
</feature>
<dbReference type="Pfam" id="PF13442">
    <property type="entry name" value="Cytochrome_CBB3"/>
    <property type="match status" value="1"/>
</dbReference>
<name>A0A0C2BPT8_9BURK</name>
<dbReference type="RefSeq" id="WP_040038981.1">
    <property type="nucleotide sequence ID" value="NZ_JWJG01000028.1"/>
</dbReference>
<keyword evidence="2 6" id="KW-0349">Heme</keyword>
<dbReference type="AlphaFoldDB" id="A0A0C2BPT8"/>
<dbReference type="STRING" id="709839.TSA66_03390"/>
<feature type="transmembrane region" description="Helical" evidence="7">
    <location>
        <begin position="12"/>
        <end position="33"/>
    </location>
</feature>
<comment type="caution">
    <text evidence="9">The sequence shown here is derived from an EMBL/GenBank/DDBJ whole genome shotgun (WGS) entry which is preliminary data.</text>
</comment>
<dbReference type="PROSITE" id="PS51007">
    <property type="entry name" value="CYTC"/>
    <property type="match status" value="2"/>
</dbReference>
<dbReference type="Gene3D" id="1.10.760.10">
    <property type="entry name" value="Cytochrome c-like domain"/>
    <property type="match status" value="2"/>
</dbReference>
<keyword evidence="4" id="KW-0249">Electron transport</keyword>
<organism evidence="9 10">
    <name type="scientific">Noviherbaspirillum autotrophicum</name>
    <dbReference type="NCBI Taxonomy" id="709839"/>
    <lineage>
        <taxon>Bacteria</taxon>
        <taxon>Pseudomonadati</taxon>
        <taxon>Pseudomonadota</taxon>
        <taxon>Betaproteobacteria</taxon>
        <taxon>Burkholderiales</taxon>
        <taxon>Oxalobacteraceae</taxon>
        <taxon>Noviherbaspirillum</taxon>
    </lineage>
</organism>
<keyword evidence="3 6" id="KW-0479">Metal-binding</keyword>
<evidence type="ECO:0000256" key="7">
    <source>
        <dbReference type="SAM" id="Phobius"/>
    </source>
</evidence>
<dbReference type="GO" id="GO:0009055">
    <property type="term" value="F:electron transfer activity"/>
    <property type="evidence" value="ECO:0007669"/>
    <property type="project" value="InterPro"/>
</dbReference>
<proteinExistence type="predicted"/>
<evidence type="ECO:0000256" key="5">
    <source>
        <dbReference type="ARBA" id="ARBA00023004"/>
    </source>
</evidence>